<dbReference type="STRING" id="1278311.GCA_000428705_00526"/>
<evidence type="ECO:0000313" key="10">
    <source>
        <dbReference type="Proteomes" id="UP000289841"/>
    </source>
</evidence>
<evidence type="ECO:0000259" key="8">
    <source>
        <dbReference type="Pfam" id="PF08439"/>
    </source>
</evidence>
<dbReference type="SUPFAM" id="SSF55486">
    <property type="entry name" value="Metalloproteases ('zincins'), catalytic domain"/>
    <property type="match status" value="1"/>
</dbReference>
<evidence type="ECO:0000256" key="3">
    <source>
        <dbReference type="ARBA" id="ARBA00022801"/>
    </source>
</evidence>
<comment type="similarity">
    <text evidence="6">Belongs to the peptidase M3B family.</text>
</comment>
<keyword evidence="5 6" id="KW-0482">Metalloprotease</keyword>
<dbReference type="RefSeq" id="WP_026390189.1">
    <property type="nucleotide sequence ID" value="NZ_LR215048.1"/>
</dbReference>
<proteinExistence type="inferred from homology"/>
<organism evidence="9 10">
    <name type="scientific">Haploplasma axanthum</name>
    <name type="common">Acholeplasma axanthum</name>
    <dbReference type="NCBI Taxonomy" id="29552"/>
    <lineage>
        <taxon>Bacteria</taxon>
        <taxon>Bacillati</taxon>
        <taxon>Mycoplasmatota</taxon>
        <taxon>Mollicutes</taxon>
        <taxon>Acholeplasmatales</taxon>
        <taxon>Acholeplasmataceae</taxon>
        <taxon>Haploplasma</taxon>
    </lineage>
</organism>
<dbReference type="PANTHER" id="PTHR11804:SF45">
    <property type="entry name" value="SIMILAR TO OLIGOENDOPEPTIDASE"/>
    <property type="match status" value="1"/>
</dbReference>
<dbReference type="InterPro" id="IPR001567">
    <property type="entry name" value="Pept_M3A_M3B_dom"/>
</dbReference>
<dbReference type="InterPro" id="IPR013647">
    <property type="entry name" value="OligopepF_N_dom"/>
</dbReference>
<dbReference type="Pfam" id="PF08439">
    <property type="entry name" value="Peptidase_M3_N"/>
    <property type="match status" value="1"/>
</dbReference>
<evidence type="ECO:0000256" key="6">
    <source>
        <dbReference type="RuleBase" id="RU368091"/>
    </source>
</evidence>
<dbReference type="KEGG" id="aaxa:NCTC10138_00912"/>
<dbReference type="Gene3D" id="1.10.1370.20">
    <property type="entry name" value="Oligoendopeptidase f, C-terminal domain"/>
    <property type="match status" value="1"/>
</dbReference>
<accession>A0A449BDL3</accession>
<protein>
    <recommendedName>
        <fullName evidence="6">Oligopeptidase F</fullName>
        <ecNumber evidence="6">3.4.24.-</ecNumber>
    </recommendedName>
</protein>
<evidence type="ECO:0000256" key="2">
    <source>
        <dbReference type="ARBA" id="ARBA00022723"/>
    </source>
</evidence>
<comment type="cofactor">
    <cofactor evidence="6">
        <name>Zn(2+)</name>
        <dbReference type="ChEBI" id="CHEBI:29105"/>
    </cofactor>
    <text evidence="6">Binds 1 zinc ion.</text>
</comment>
<keyword evidence="1 6" id="KW-0645">Protease</keyword>
<dbReference type="InterPro" id="IPR042088">
    <property type="entry name" value="OligoPept_F_C"/>
</dbReference>
<feature type="domain" description="Peptidase M3A/M3B catalytic" evidence="7">
    <location>
        <begin position="204"/>
        <end position="582"/>
    </location>
</feature>
<dbReference type="InterPro" id="IPR004438">
    <property type="entry name" value="Peptidase_M3B"/>
</dbReference>
<keyword evidence="10" id="KW-1185">Reference proteome</keyword>
<dbReference type="CDD" id="cd09609">
    <property type="entry name" value="M3B_PepF"/>
    <property type="match status" value="1"/>
</dbReference>
<name>A0A449BDL3_HAPAX</name>
<gene>
    <name evidence="9" type="primary">pepF1_1</name>
    <name evidence="9" type="ORF">NCTC10138_00912</name>
</gene>
<dbReference type="PANTHER" id="PTHR11804">
    <property type="entry name" value="PROTEASE M3 THIMET OLIGOPEPTIDASE-RELATED"/>
    <property type="match status" value="1"/>
</dbReference>
<dbReference type="OrthoDB" id="9766487at2"/>
<dbReference type="Proteomes" id="UP000289841">
    <property type="component" value="Chromosome"/>
</dbReference>
<sequence length="603" mass="70235">MDKKVLKRHEVEEKYTWDLKRLFKTEKDYDNAVNEVMDLVDKFQENYKGKIKSVALINNALNDYRHLTTKLNYVGTYQNLHLSVDQTNEENVMRSGNIGIKYAEIGSKLTFFSSELKALNDELLNEAAKVSADNNLYIKEIMKDKKHSLSAEVEQALSEFSQVLGSTYPMYDKVKFSDMKFDSFEIDGKEYPMSFTLFENEWSYDSNHKVRRAAFKAFYEKLGEYENGLAHNYQTHVLKEKAYATLKGFDSVIDYLLYNQDVSRDMYDRQIDLIMEYLSKPMQKFAKHIKDIYGLDKLTYADLHLAIDDEFEPKVTIEESREYSINALSIYGSEYTEMVRKSFDERWIDFPQNLGKSTGGFCSSPYQKGSFILLNWNSQMSEVFVLAHELGHAGHFYYGGKNQNAFNTRPSLYFIEAPSTMNELIMADYLKKQNNDLRFNRWVLSTIISRTYYHNFVTHLLEAAYQREVYKRVDDKKPLSAKVLNELKLNVLKKFWGDTVEIDDYAGRTWMRQPHYFMGLYPYTYSAGLTVATATFEKIKNNELDINRWLDVLSAGGTKNPLELAKMVDVDLSTEKPLLETIKSISNIINEIVELTDKINESK</sequence>
<dbReference type="EC" id="3.4.24.-" evidence="6"/>
<keyword evidence="4 6" id="KW-0862">Zinc</keyword>
<evidence type="ECO:0000313" key="9">
    <source>
        <dbReference type="EMBL" id="VEU80536.1"/>
    </source>
</evidence>
<feature type="domain" description="Oligopeptidase F N-terminal" evidence="8">
    <location>
        <begin position="115"/>
        <end position="181"/>
    </location>
</feature>
<dbReference type="AlphaFoldDB" id="A0A449BDL3"/>
<dbReference type="Gene3D" id="1.20.140.70">
    <property type="entry name" value="Oligopeptidase f, N-terminal domain"/>
    <property type="match status" value="1"/>
</dbReference>
<dbReference type="NCBIfam" id="TIGR00181">
    <property type="entry name" value="pepF"/>
    <property type="match status" value="1"/>
</dbReference>
<dbReference type="InterPro" id="IPR034009">
    <property type="entry name" value="M3B_PepF_4"/>
</dbReference>
<dbReference type="GO" id="GO:0006518">
    <property type="term" value="P:peptide metabolic process"/>
    <property type="evidence" value="ECO:0007669"/>
    <property type="project" value="TreeGrafter"/>
</dbReference>
<keyword evidence="3 6" id="KW-0378">Hydrolase</keyword>
<keyword evidence="2 6" id="KW-0479">Metal-binding</keyword>
<comment type="function">
    <text evidence="6">Has oligopeptidase activity and degrades a variety of small bioactive peptides.</text>
</comment>
<dbReference type="GO" id="GO:0004222">
    <property type="term" value="F:metalloendopeptidase activity"/>
    <property type="evidence" value="ECO:0007669"/>
    <property type="project" value="UniProtKB-UniRule"/>
</dbReference>
<evidence type="ECO:0000256" key="5">
    <source>
        <dbReference type="ARBA" id="ARBA00023049"/>
    </source>
</evidence>
<dbReference type="GO" id="GO:0046872">
    <property type="term" value="F:metal ion binding"/>
    <property type="evidence" value="ECO:0007669"/>
    <property type="project" value="UniProtKB-UniRule"/>
</dbReference>
<reference evidence="9 10" key="1">
    <citation type="submission" date="2019-01" db="EMBL/GenBank/DDBJ databases">
        <authorList>
            <consortium name="Pathogen Informatics"/>
        </authorList>
    </citation>
    <scope>NUCLEOTIDE SEQUENCE [LARGE SCALE GENOMIC DNA]</scope>
    <source>
        <strain evidence="9 10">NCTC10138</strain>
    </source>
</reference>
<dbReference type="EMBL" id="LR215048">
    <property type="protein sequence ID" value="VEU80536.1"/>
    <property type="molecule type" value="Genomic_DNA"/>
</dbReference>
<evidence type="ECO:0000256" key="4">
    <source>
        <dbReference type="ARBA" id="ARBA00022833"/>
    </source>
</evidence>
<dbReference type="Pfam" id="PF01432">
    <property type="entry name" value="Peptidase_M3"/>
    <property type="match status" value="1"/>
</dbReference>
<dbReference type="InterPro" id="IPR045090">
    <property type="entry name" value="Pept_M3A_M3B"/>
</dbReference>
<evidence type="ECO:0000259" key="7">
    <source>
        <dbReference type="Pfam" id="PF01432"/>
    </source>
</evidence>
<evidence type="ECO:0000256" key="1">
    <source>
        <dbReference type="ARBA" id="ARBA00022670"/>
    </source>
</evidence>
<dbReference type="GO" id="GO:0006508">
    <property type="term" value="P:proteolysis"/>
    <property type="evidence" value="ECO:0007669"/>
    <property type="project" value="UniProtKB-KW"/>
</dbReference>